<proteinExistence type="predicted"/>
<sequence>VAELLLVVGVFRLLVGVVIVGSWDGWLSGLAYVNREYAIALKCKCCAL</sequence>
<name>A0ACA9RWT4_9GLOM</name>
<feature type="non-terminal residue" evidence="1">
    <location>
        <position position="1"/>
    </location>
</feature>
<comment type="caution">
    <text evidence="1">The sequence shown here is derived from an EMBL/GenBank/DDBJ whole genome shotgun (WGS) entry which is preliminary data.</text>
</comment>
<evidence type="ECO:0000313" key="1">
    <source>
        <dbReference type="EMBL" id="CAG8811043.1"/>
    </source>
</evidence>
<organism evidence="1 2">
    <name type="scientific">Racocetra persica</name>
    <dbReference type="NCBI Taxonomy" id="160502"/>
    <lineage>
        <taxon>Eukaryota</taxon>
        <taxon>Fungi</taxon>
        <taxon>Fungi incertae sedis</taxon>
        <taxon>Mucoromycota</taxon>
        <taxon>Glomeromycotina</taxon>
        <taxon>Glomeromycetes</taxon>
        <taxon>Diversisporales</taxon>
        <taxon>Gigasporaceae</taxon>
        <taxon>Racocetra</taxon>
    </lineage>
</organism>
<protein>
    <submittedName>
        <fullName evidence="1">421_t:CDS:1</fullName>
    </submittedName>
</protein>
<gene>
    <name evidence="1" type="ORF">RPERSI_LOCUS23221</name>
</gene>
<accession>A0ACA9RWT4</accession>
<reference evidence="1" key="1">
    <citation type="submission" date="2021-06" db="EMBL/GenBank/DDBJ databases">
        <authorList>
            <person name="Kallberg Y."/>
            <person name="Tangrot J."/>
            <person name="Rosling A."/>
        </authorList>
    </citation>
    <scope>NUCLEOTIDE SEQUENCE</scope>
    <source>
        <strain evidence="1">MA461A</strain>
    </source>
</reference>
<feature type="non-terminal residue" evidence="1">
    <location>
        <position position="48"/>
    </location>
</feature>
<dbReference type="EMBL" id="CAJVQC010071948">
    <property type="protein sequence ID" value="CAG8811043.1"/>
    <property type="molecule type" value="Genomic_DNA"/>
</dbReference>
<dbReference type="Proteomes" id="UP000789920">
    <property type="component" value="Unassembled WGS sequence"/>
</dbReference>
<evidence type="ECO:0000313" key="2">
    <source>
        <dbReference type="Proteomes" id="UP000789920"/>
    </source>
</evidence>
<keyword evidence="2" id="KW-1185">Reference proteome</keyword>